<dbReference type="GO" id="GO:0008270">
    <property type="term" value="F:zinc ion binding"/>
    <property type="evidence" value="ECO:0007669"/>
    <property type="project" value="UniProtKB-UniRule"/>
</dbReference>
<dbReference type="InterPro" id="IPR012724">
    <property type="entry name" value="DnaJ"/>
</dbReference>
<dbReference type="PROSITE" id="PS00636">
    <property type="entry name" value="DNAJ_1"/>
    <property type="match status" value="1"/>
</dbReference>
<dbReference type="PROSITE" id="PS51188">
    <property type="entry name" value="ZF_CR"/>
    <property type="match status" value="1"/>
</dbReference>
<sequence>MSDYYEVLGVSRDASDDEIKKAYRKLARKLHPDVAGADSEDAFKEVTAAYQTLSDPEKRRRYDMGGDTAGFGGAGMGDFGGFSDIFETFFGGATQTGPVPRGRPGPDTLTSLTVSLDEVVAGCTKTLSIATAVTCPTCHGSCCTPGTSPRTCDACGGRGSVQRMARSFFGQTITTVPCTACAGHGTIIPDPCAECGGEGRVRTHVKKDIRVPAGIKEGVRLRMSGEGEAGPGGGPAGDLYIEVHVKAHPVFQRSGDDLVTTVRVPMTAAVLGETFTLDTFDGVREVSIPAGTQPGDVITLRGLGVGVLHRDSRGDLRIRVEVVVPRNLDANQRGLIEEFARSRGDERVEPKRSDEGDGVFSRLRNKFAGRA</sequence>
<dbReference type="CDD" id="cd10747">
    <property type="entry name" value="DnaJ_C"/>
    <property type="match status" value="1"/>
</dbReference>
<dbReference type="GO" id="GO:0005737">
    <property type="term" value="C:cytoplasm"/>
    <property type="evidence" value="ECO:0007669"/>
    <property type="project" value="UniProtKB-SubCell"/>
</dbReference>
<accession>A0A8I0KTY0</accession>
<dbReference type="InterPro" id="IPR036410">
    <property type="entry name" value="HSP_DnaJ_Cys-rich_dom_sf"/>
</dbReference>
<evidence type="ECO:0000313" key="16">
    <source>
        <dbReference type="Proteomes" id="UP000627538"/>
    </source>
</evidence>
<dbReference type="Proteomes" id="UP000627538">
    <property type="component" value="Unassembled WGS sequence"/>
</dbReference>
<dbReference type="Pfam" id="PF00684">
    <property type="entry name" value="DnaJ_CXXCXGXG"/>
    <property type="match status" value="1"/>
</dbReference>
<keyword evidence="1 11" id="KW-0963">Cytoplasm</keyword>
<reference evidence="15 16" key="1">
    <citation type="submission" date="2020-08" db="EMBL/GenBank/DDBJ databases">
        <title>Winkia gen. nov., sp. nov., isolated from faeces of the Anser albifrons in China.</title>
        <authorList>
            <person name="Liu Q."/>
        </authorList>
    </citation>
    <scope>NUCLEOTIDE SEQUENCE [LARGE SCALE GENOMIC DNA]</scope>
    <source>
        <strain evidence="15 16">C62</strain>
    </source>
</reference>
<dbReference type="RefSeq" id="WP_191071166.1">
    <property type="nucleotide sequence ID" value="NZ_CP060506.1"/>
</dbReference>
<comment type="similarity">
    <text evidence="9 11">Belongs to the DnaJ family.</text>
</comment>
<keyword evidence="3 11" id="KW-0479">Metal-binding</keyword>
<keyword evidence="8 11" id="KW-0143">Chaperone</keyword>
<feature type="binding site" evidence="11">
    <location>
        <position position="178"/>
    </location>
    <ligand>
        <name>Zn(2+)</name>
        <dbReference type="ChEBI" id="CHEBI:29105"/>
        <label>2</label>
    </ligand>
</feature>
<evidence type="ECO:0000256" key="2">
    <source>
        <dbReference type="ARBA" id="ARBA00022705"/>
    </source>
</evidence>
<comment type="caution">
    <text evidence="11">Lacks conserved residue(s) required for the propagation of feature annotation.</text>
</comment>
<evidence type="ECO:0000256" key="9">
    <source>
        <dbReference type="ARBA" id="ARBA00061004"/>
    </source>
</evidence>
<feature type="binding site" evidence="11">
    <location>
        <position position="152"/>
    </location>
    <ligand>
        <name>Zn(2+)</name>
        <dbReference type="ChEBI" id="CHEBI:29105"/>
        <label>2</label>
    </ligand>
</feature>
<keyword evidence="4 11" id="KW-0677">Repeat</keyword>
<keyword evidence="2 11" id="KW-0235">DNA replication</keyword>
<dbReference type="Gene3D" id="1.10.287.110">
    <property type="entry name" value="DnaJ domain"/>
    <property type="match status" value="1"/>
</dbReference>
<evidence type="ECO:0000256" key="8">
    <source>
        <dbReference type="ARBA" id="ARBA00023186"/>
    </source>
</evidence>
<dbReference type="SUPFAM" id="SSF49493">
    <property type="entry name" value="HSP40/DnaJ peptide-binding domain"/>
    <property type="match status" value="2"/>
</dbReference>
<comment type="caution">
    <text evidence="15">The sequence shown here is derived from an EMBL/GenBank/DDBJ whole genome shotgun (WGS) entry which is preliminary data.</text>
</comment>
<name>A0A8I0KTY0_9ACTO</name>
<dbReference type="FunFam" id="2.60.260.20:FF:000005">
    <property type="entry name" value="Chaperone protein dnaJ 1, mitochondrial"/>
    <property type="match status" value="1"/>
</dbReference>
<organism evidence="15 16">
    <name type="scientific">Nanchangia anserum</name>
    <dbReference type="NCBI Taxonomy" id="2692125"/>
    <lineage>
        <taxon>Bacteria</taxon>
        <taxon>Bacillati</taxon>
        <taxon>Actinomycetota</taxon>
        <taxon>Actinomycetes</taxon>
        <taxon>Actinomycetales</taxon>
        <taxon>Actinomycetaceae</taxon>
        <taxon>Nanchangia</taxon>
    </lineage>
</organism>
<dbReference type="GO" id="GO:0042026">
    <property type="term" value="P:protein refolding"/>
    <property type="evidence" value="ECO:0007669"/>
    <property type="project" value="TreeGrafter"/>
</dbReference>
<dbReference type="GO" id="GO:0005524">
    <property type="term" value="F:ATP binding"/>
    <property type="evidence" value="ECO:0007669"/>
    <property type="project" value="InterPro"/>
</dbReference>
<feature type="binding site" evidence="11">
    <location>
        <position position="135"/>
    </location>
    <ligand>
        <name>Zn(2+)</name>
        <dbReference type="ChEBI" id="CHEBI:29105"/>
        <label>1</label>
    </ligand>
</feature>
<keyword evidence="16" id="KW-1185">Reference proteome</keyword>
<dbReference type="Pfam" id="PF00226">
    <property type="entry name" value="DnaJ"/>
    <property type="match status" value="1"/>
</dbReference>
<dbReference type="EMBL" id="JACRUO010000001">
    <property type="protein sequence ID" value="MBD3689093.1"/>
    <property type="molecule type" value="Genomic_DNA"/>
</dbReference>
<dbReference type="Pfam" id="PF01556">
    <property type="entry name" value="DnaJ_C"/>
    <property type="match status" value="1"/>
</dbReference>
<evidence type="ECO:0000259" key="13">
    <source>
        <dbReference type="PROSITE" id="PS50076"/>
    </source>
</evidence>
<feature type="binding site" evidence="11">
    <location>
        <position position="195"/>
    </location>
    <ligand>
        <name>Zn(2+)</name>
        <dbReference type="ChEBI" id="CHEBI:29105"/>
        <label>1</label>
    </ligand>
</feature>
<dbReference type="SUPFAM" id="SSF57938">
    <property type="entry name" value="DnaJ/Hsp40 cysteine-rich domain"/>
    <property type="match status" value="1"/>
</dbReference>
<dbReference type="InterPro" id="IPR001623">
    <property type="entry name" value="DnaJ_domain"/>
</dbReference>
<feature type="domain" description="CR-type" evidence="14">
    <location>
        <begin position="122"/>
        <end position="204"/>
    </location>
</feature>
<dbReference type="AlphaFoldDB" id="A0A8I0KTY0"/>
<dbReference type="PANTHER" id="PTHR43096">
    <property type="entry name" value="DNAJ HOMOLOG 1, MITOCHONDRIAL-RELATED"/>
    <property type="match status" value="1"/>
</dbReference>
<evidence type="ECO:0000256" key="4">
    <source>
        <dbReference type="ARBA" id="ARBA00022737"/>
    </source>
</evidence>
<comment type="subunit">
    <text evidence="11">Homodimer.</text>
</comment>
<evidence type="ECO:0000256" key="11">
    <source>
        <dbReference type="HAMAP-Rule" id="MF_01152"/>
    </source>
</evidence>
<dbReference type="InterPro" id="IPR002939">
    <property type="entry name" value="DnaJ_C"/>
</dbReference>
<dbReference type="InterPro" id="IPR018253">
    <property type="entry name" value="DnaJ_domain_CS"/>
</dbReference>
<keyword evidence="5 11" id="KW-0863">Zinc-finger</keyword>
<dbReference type="PRINTS" id="PR00625">
    <property type="entry name" value="JDOMAIN"/>
</dbReference>
<evidence type="ECO:0000259" key="14">
    <source>
        <dbReference type="PROSITE" id="PS51188"/>
    </source>
</evidence>
<dbReference type="InterPro" id="IPR008971">
    <property type="entry name" value="HSP40/DnaJ_pept-bd"/>
</dbReference>
<evidence type="ECO:0000256" key="12">
    <source>
        <dbReference type="PROSITE-ProRule" id="PRU00546"/>
    </source>
</evidence>
<dbReference type="Gene3D" id="2.60.260.20">
    <property type="entry name" value="Urease metallochaperone UreE, N-terminal domain"/>
    <property type="match status" value="2"/>
</dbReference>
<comment type="cofactor">
    <cofactor evidence="11">
        <name>Zn(2+)</name>
        <dbReference type="ChEBI" id="CHEBI:29105"/>
    </cofactor>
    <text evidence="11">Binds 2 Zn(2+) ions per monomer.</text>
</comment>
<dbReference type="InterPro" id="IPR036869">
    <property type="entry name" value="J_dom_sf"/>
</dbReference>
<dbReference type="FunFam" id="2.10.230.10:FF:000002">
    <property type="entry name" value="Molecular chaperone DnaJ"/>
    <property type="match status" value="1"/>
</dbReference>
<dbReference type="SMART" id="SM00271">
    <property type="entry name" value="DnaJ"/>
    <property type="match status" value="1"/>
</dbReference>
<evidence type="ECO:0000256" key="10">
    <source>
        <dbReference type="ARBA" id="ARBA00067609"/>
    </source>
</evidence>
<dbReference type="PROSITE" id="PS50076">
    <property type="entry name" value="DNAJ_2"/>
    <property type="match status" value="1"/>
</dbReference>
<dbReference type="HAMAP" id="MF_01152">
    <property type="entry name" value="DnaJ"/>
    <property type="match status" value="1"/>
</dbReference>
<dbReference type="CDD" id="cd10719">
    <property type="entry name" value="DnaJ_zf"/>
    <property type="match status" value="1"/>
</dbReference>
<dbReference type="GO" id="GO:0006260">
    <property type="term" value="P:DNA replication"/>
    <property type="evidence" value="ECO:0007669"/>
    <property type="project" value="UniProtKB-KW"/>
</dbReference>
<comment type="function">
    <text evidence="11">Participates actively in the response to hyperosmotic and heat shock by preventing the aggregation of stress-denatured proteins and by disaggregating proteins, also in an autonomous, DnaK-independent fashion. Unfolded proteins bind initially to DnaJ; upon interaction with the DnaJ-bound protein, DnaK hydrolyzes its bound ATP, resulting in the formation of a stable complex. GrpE releases ADP from DnaK; ATP binding to DnaK triggers the release of the substrate protein, thus completing the reaction cycle. Several rounds of ATP-dependent interactions between DnaJ, DnaK and GrpE are required for fully efficient folding. Also involved, together with DnaK and GrpE, in the DNA replication of plasmids through activation of initiation proteins.</text>
</comment>
<feature type="domain" description="J" evidence="13">
    <location>
        <begin position="3"/>
        <end position="66"/>
    </location>
</feature>
<feature type="binding site" evidence="11">
    <location>
        <position position="181"/>
    </location>
    <ligand>
        <name>Zn(2+)</name>
        <dbReference type="ChEBI" id="CHEBI:29105"/>
        <label>2</label>
    </ligand>
</feature>
<evidence type="ECO:0000313" key="15">
    <source>
        <dbReference type="EMBL" id="MBD3689093.1"/>
    </source>
</evidence>
<protein>
    <recommendedName>
        <fullName evidence="10 11">Chaperone protein DnaJ</fullName>
    </recommendedName>
</protein>
<dbReference type="SUPFAM" id="SSF46565">
    <property type="entry name" value="Chaperone J-domain"/>
    <property type="match status" value="1"/>
</dbReference>
<proteinExistence type="inferred from homology"/>
<feature type="binding site" evidence="11">
    <location>
        <position position="155"/>
    </location>
    <ligand>
        <name>Zn(2+)</name>
        <dbReference type="ChEBI" id="CHEBI:29105"/>
        <label>2</label>
    </ligand>
</feature>
<keyword evidence="7 11" id="KW-0346">Stress response</keyword>
<feature type="binding site" evidence="11">
    <location>
        <position position="192"/>
    </location>
    <ligand>
        <name>Zn(2+)</name>
        <dbReference type="ChEBI" id="CHEBI:29105"/>
        <label>1</label>
    </ligand>
</feature>
<dbReference type="GO" id="GO:0009408">
    <property type="term" value="P:response to heat"/>
    <property type="evidence" value="ECO:0007669"/>
    <property type="project" value="InterPro"/>
</dbReference>
<evidence type="ECO:0000256" key="1">
    <source>
        <dbReference type="ARBA" id="ARBA00022490"/>
    </source>
</evidence>
<dbReference type="PANTHER" id="PTHR43096:SF48">
    <property type="entry name" value="CHAPERONE PROTEIN DNAJ"/>
    <property type="match status" value="1"/>
</dbReference>
<dbReference type="InterPro" id="IPR001305">
    <property type="entry name" value="HSP_DnaJ_Cys-rich_dom"/>
</dbReference>
<keyword evidence="6 11" id="KW-0862">Zinc</keyword>
<dbReference type="GO" id="GO:0051082">
    <property type="term" value="F:unfolded protein binding"/>
    <property type="evidence" value="ECO:0007669"/>
    <property type="project" value="UniProtKB-UniRule"/>
</dbReference>
<evidence type="ECO:0000256" key="7">
    <source>
        <dbReference type="ARBA" id="ARBA00023016"/>
    </source>
</evidence>
<gene>
    <name evidence="11 15" type="primary">dnaJ</name>
    <name evidence="15" type="ORF">H8R10_02440</name>
</gene>
<comment type="subcellular location">
    <subcellularLocation>
        <location evidence="11">Cytoplasm</location>
    </subcellularLocation>
</comment>
<dbReference type="CDD" id="cd06257">
    <property type="entry name" value="DnaJ"/>
    <property type="match status" value="1"/>
</dbReference>
<feature type="binding site" evidence="11">
    <location>
        <position position="138"/>
    </location>
    <ligand>
        <name>Zn(2+)</name>
        <dbReference type="ChEBI" id="CHEBI:29105"/>
        <label>1</label>
    </ligand>
</feature>
<dbReference type="GO" id="GO:0031072">
    <property type="term" value="F:heat shock protein binding"/>
    <property type="evidence" value="ECO:0007669"/>
    <property type="project" value="InterPro"/>
</dbReference>
<evidence type="ECO:0000256" key="6">
    <source>
        <dbReference type="ARBA" id="ARBA00022833"/>
    </source>
</evidence>
<evidence type="ECO:0000256" key="3">
    <source>
        <dbReference type="ARBA" id="ARBA00022723"/>
    </source>
</evidence>
<dbReference type="Gene3D" id="2.10.230.10">
    <property type="entry name" value="Heat shock protein DnaJ, cysteine-rich domain"/>
    <property type="match status" value="1"/>
</dbReference>
<comment type="domain">
    <text evidence="11">The J domain is necessary and sufficient to stimulate DnaK ATPase activity. Zinc center 1 plays an important role in the autonomous, DnaK-independent chaperone activity of DnaJ. Zinc center 2 is essential for interaction with DnaK and for DnaJ activity.</text>
</comment>
<evidence type="ECO:0000256" key="5">
    <source>
        <dbReference type="ARBA" id="ARBA00022771"/>
    </source>
</evidence>
<dbReference type="NCBIfam" id="NF008035">
    <property type="entry name" value="PRK10767.1"/>
    <property type="match status" value="1"/>
</dbReference>
<feature type="zinc finger region" description="CR-type" evidence="12">
    <location>
        <begin position="122"/>
        <end position="204"/>
    </location>
</feature>